<dbReference type="InterPro" id="IPR017853">
    <property type="entry name" value="GH"/>
</dbReference>
<feature type="transmembrane region" description="Helical" evidence="4">
    <location>
        <begin position="139"/>
        <end position="162"/>
    </location>
</feature>
<reference evidence="6 7" key="2">
    <citation type="submission" date="2018-11" db="EMBL/GenBank/DDBJ databases">
        <authorList>
            <consortium name="Pathogen Informatics"/>
        </authorList>
    </citation>
    <scope>NUCLEOTIDE SEQUENCE [LARGE SCALE GENOMIC DNA]</scope>
</reference>
<keyword evidence="7" id="KW-1185">Reference proteome</keyword>
<dbReference type="EC" id="3.2.1.20" evidence="2"/>
<dbReference type="Pfam" id="PF00128">
    <property type="entry name" value="Alpha-amylase"/>
    <property type="match status" value="1"/>
</dbReference>
<keyword evidence="4" id="KW-0812">Transmembrane</keyword>
<proteinExistence type="predicted"/>
<gene>
    <name evidence="6" type="ORF">NBR_LOCUS11622</name>
</gene>
<protein>
    <recommendedName>
        <fullName evidence="2">alpha-glucosidase</fullName>
        <ecNumber evidence="2">3.2.1.20</ecNumber>
    </recommendedName>
</protein>
<feature type="domain" description="Glycosyl hydrolase family 13 catalytic" evidence="5">
    <location>
        <begin position="182"/>
        <end position="619"/>
    </location>
</feature>
<dbReference type="InterPro" id="IPR006047">
    <property type="entry name" value="GH13_cat_dom"/>
</dbReference>
<dbReference type="AlphaFoldDB" id="A0A0N4Y6B9"/>
<accession>A0A0N4Y6B9</accession>
<evidence type="ECO:0000313" key="8">
    <source>
        <dbReference type="WBParaSite" id="NBR_0001162101-mRNA-1"/>
    </source>
</evidence>
<dbReference type="PANTHER" id="PTHR10357:SF230">
    <property type="entry name" value="GLYCOSYL HYDROLASE FAMILY 13 CATALYTIC DOMAIN-CONTAINING PROTEIN"/>
    <property type="match status" value="1"/>
</dbReference>
<evidence type="ECO:0000259" key="5">
    <source>
        <dbReference type="SMART" id="SM00642"/>
    </source>
</evidence>
<feature type="compositionally biased region" description="Basic and acidic residues" evidence="3">
    <location>
        <begin position="82"/>
        <end position="115"/>
    </location>
</feature>
<organism evidence="8">
    <name type="scientific">Nippostrongylus brasiliensis</name>
    <name type="common">Rat hookworm</name>
    <dbReference type="NCBI Taxonomy" id="27835"/>
    <lineage>
        <taxon>Eukaryota</taxon>
        <taxon>Metazoa</taxon>
        <taxon>Ecdysozoa</taxon>
        <taxon>Nematoda</taxon>
        <taxon>Chromadorea</taxon>
        <taxon>Rhabditida</taxon>
        <taxon>Rhabditina</taxon>
        <taxon>Rhabditomorpha</taxon>
        <taxon>Strongyloidea</taxon>
        <taxon>Heligmosomidae</taxon>
        <taxon>Nippostrongylus</taxon>
    </lineage>
</organism>
<sequence length="725" mass="81591">MHRRFCSTSLTWKCVEENNQATEESRALEEEKDNDDDDEYSRLLAGKEDEEDEEKGAASGEKGEAQEPSGDASGAKEAGGSEEPKKKSKSGEEEVNDDVKLEPSDEKPEKKKPDEEAAGLTEEELEPYRDDPFWKTLRWVLFIIFWVLWLALFIGAILLVVMSPGCPAQVKPNWWQTAMAYNVWVPSFQDSDGDGYGDMKGLMDRLENLRKSGVQTVWPNPFLITDNFSNAVRSFDQMDPALGVNQLADEAIEMVHEKGMKFVISLPIALTSIEHEWFLKSASASEPENGNFSEFYHWKSSGDPEYFTSLRGLSYMHEKNNSQAAVLNWQNSDVRSHMFRVLSSWIERGVDGFHLVGLEYLARSGDGAEPEVTKGCCTQNSTELPSGPKFMSGRAVSETASQPEPHGRNWSAIADIISDIRNHVDTFSNESTKASGKKIALFASREEAKEKDKKQLVTSGLDSVINYELGRVQKNSDICHRNEESVALCVHEILSDVILFHVNNEDVWPQWEFGNPWLNRLASRVHSRAHSQLLIMIQLMLPGTNSFYYGDELGMMNLPNDSVVPPQRGAMQWDDTASAGFSTNSKVPVNPDYTNINWKKQYGEDQSMLKMFSKLSKLRTRVEALGVGKTLISKLVEGGAFTIIRFHQRENVTEGNVYVTAINFKKHNVKLPLTDAPVGEKLKKCQIVTTTSNVQVYYPRQTIDLSSKSIELRQDEGIVFTYKVS</sequence>
<dbReference type="InterPro" id="IPR045857">
    <property type="entry name" value="O16G_dom_2"/>
</dbReference>
<dbReference type="Pfam" id="PF16028">
    <property type="entry name" value="SLC3A2_N"/>
    <property type="match status" value="1"/>
</dbReference>
<feature type="compositionally biased region" description="Low complexity" evidence="3">
    <location>
        <begin position="69"/>
        <end position="78"/>
    </location>
</feature>
<dbReference type="WBParaSite" id="NBR_0001162101-mRNA-1">
    <property type="protein sequence ID" value="NBR_0001162101-mRNA-1"/>
    <property type="gene ID" value="NBR_0001162101"/>
</dbReference>
<evidence type="ECO:0000256" key="3">
    <source>
        <dbReference type="SAM" id="MobiDB-lite"/>
    </source>
</evidence>
<evidence type="ECO:0000313" key="6">
    <source>
        <dbReference type="EMBL" id="VDL75211.1"/>
    </source>
</evidence>
<dbReference type="SUPFAM" id="SSF51445">
    <property type="entry name" value="(Trans)glycosidases"/>
    <property type="match status" value="1"/>
</dbReference>
<keyword evidence="4" id="KW-1133">Transmembrane helix</keyword>
<dbReference type="PANTHER" id="PTHR10357">
    <property type="entry name" value="ALPHA-AMYLASE FAMILY MEMBER"/>
    <property type="match status" value="1"/>
</dbReference>
<name>A0A0N4Y6B9_NIPBR</name>
<dbReference type="STRING" id="27835.A0A0N4Y6B9"/>
<dbReference type="OMA" id="IDGMNML"/>
<evidence type="ECO:0000256" key="2">
    <source>
        <dbReference type="ARBA" id="ARBA00012741"/>
    </source>
</evidence>
<dbReference type="GO" id="GO:0004558">
    <property type="term" value="F:alpha-1,4-glucosidase activity"/>
    <property type="evidence" value="ECO:0007669"/>
    <property type="project" value="UniProtKB-EC"/>
</dbReference>
<comment type="catalytic activity">
    <reaction evidence="1">
        <text>Hydrolysis of terminal, non-reducing (1-&gt;4)-linked alpha-D-glucose residues with release of alpha-D-glucose.</text>
        <dbReference type="EC" id="3.2.1.20"/>
    </reaction>
</comment>
<feature type="compositionally biased region" description="Acidic residues" evidence="3">
    <location>
        <begin position="30"/>
        <end position="39"/>
    </location>
</feature>
<feature type="compositionally biased region" description="Polar residues" evidence="3">
    <location>
        <begin position="1"/>
        <end position="22"/>
    </location>
</feature>
<dbReference type="Proteomes" id="UP000271162">
    <property type="component" value="Unassembled WGS sequence"/>
</dbReference>
<dbReference type="GO" id="GO:0005975">
    <property type="term" value="P:carbohydrate metabolic process"/>
    <property type="evidence" value="ECO:0007669"/>
    <property type="project" value="InterPro"/>
</dbReference>
<dbReference type="Gene3D" id="3.20.20.80">
    <property type="entry name" value="Glycosidases"/>
    <property type="match status" value="2"/>
</dbReference>
<reference evidence="8" key="1">
    <citation type="submission" date="2017-02" db="UniProtKB">
        <authorList>
            <consortium name="WormBaseParasite"/>
        </authorList>
    </citation>
    <scope>IDENTIFICATION</scope>
</reference>
<evidence type="ECO:0000256" key="1">
    <source>
        <dbReference type="ARBA" id="ARBA00001657"/>
    </source>
</evidence>
<dbReference type="EMBL" id="UYSL01020563">
    <property type="protein sequence ID" value="VDL75211.1"/>
    <property type="molecule type" value="Genomic_DNA"/>
</dbReference>
<dbReference type="Gene3D" id="3.90.400.10">
    <property type="entry name" value="Oligo-1,6-glucosidase, Domain 2"/>
    <property type="match status" value="1"/>
</dbReference>
<evidence type="ECO:0000313" key="7">
    <source>
        <dbReference type="Proteomes" id="UP000271162"/>
    </source>
</evidence>
<dbReference type="SMART" id="SM00642">
    <property type="entry name" value="Aamy"/>
    <property type="match status" value="1"/>
</dbReference>
<evidence type="ECO:0000256" key="4">
    <source>
        <dbReference type="SAM" id="Phobius"/>
    </source>
</evidence>
<feature type="region of interest" description="Disordered" evidence="3">
    <location>
        <begin position="1"/>
        <end position="123"/>
    </location>
</feature>
<keyword evidence="4" id="KW-0472">Membrane</keyword>
<dbReference type="InterPro" id="IPR031984">
    <property type="entry name" value="SLC3A2_N"/>
</dbReference>